<evidence type="ECO:0000259" key="1">
    <source>
        <dbReference type="Pfam" id="PF18731"/>
    </source>
</evidence>
<dbReference type="InterPro" id="IPR041650">
    <property type="entry name" value="HEPN_Swt1"/>
</dbReference>
<name>A0A6N2T462_9BACT</name>
<accession>A0A6N2T462</accession>
<reference evidence="2" key="1">
    <citation type="submission" date="2019-11" db="EMBL/GenBank/DDBJ databases">
        <authorList>
            <person name="Feng L."/>
        </authorList>
    </citation>
    <scope>NUCLEOTIDE SEQUENCE</scope>
    <source>
        <strain evidence="2">AMuciniphilaLFYP55</strain>
    </source>
</reference>
<protein>
    <recommendedName>
        <fullName evidence="1">Swt1-like HEPN domain-containing protein</fullName>
    </recommendedName>
</protein>
<dbReference type="AlphaFoldDB" id="A0A6N2T462"/>
<sequence>MRGELTKISLSNSEAISKHSSSDILTQEYIRSLSLDLLENELLNCAKQMATVYTAIACFENMVRQFVVKILIENKGENWWMESVSEKIRTKAESRKIEEGKIKWHSPRGDNFINYTEFGDLASIMSQNLELFQDHIISLDWAKQIFTTLERSRNVIMHSGELGRRDIERIGTNIRDWISQVGG</sequence>
<proteinExistence type="predicted"/>
<gene>
    <name evidence="2" type="ORF">AMLFYP55_02382</name>
</gene>
<organism evidence="2">
    <name type="scientific">Akkermansia muciniphila</name>
    <dbReference type="NCBI Taxonomy" id="239935"/>
    <lineage>
        <taxon>Bacteria</taxon>
        <taxon>Pseudomonadati</taxon>
        <taxon>Verrucomicrobiota</taxon>
        <taxon>Verrucomicrobiia</taxon>
        <taxon>Verrucomicrobiales</taxon>
        <taxon>Akkermansiaceae</taxon>
        <taxon>Akkermansia</taxon>
    </lineage>
</organism>
<dbReference type="Pfam" id="PF18731">
    <property type="entry name" value="HEPN_Swt1"/>
    <property type="match status" value="1"/>
</dbReference>
<feature type="domain" description="Swt1-like HEPN" evidence="1">
    <location>
        <begin position="55"/>
        <end position="182"/>
    </location>
</feature>
<evidence type="ECO:0000313" key="2">
    <source>
        <dbReference type="EMBL" id="VYS98870.1"/>
    </source>
</evidence>
<dbReference type="EMBL" id="CACRSS010000004">
    <property type="protein sequence ID" value="VYS98870.1"/>
    <property type="molecule type" value="Genomic_DNA"/>
</dbReference>